<dbReference type="InterPro" id="IPR002509">
    <property type="entry name" value="NODB_dom"/>
</dbReference>
<evidence type="ECO:0000256" key="6">
    <source>
        <dbReference type="ARBA" id="ARBA00023285"/>
    </source>
</evidence>
<dbReference type="Proteomes" id="UP000044602">
    <property type="component" value="Unassembled WGS sequence"/>
</dbReference>
<name>A0A0G4KI69_VERLO</name>
<dbReference type="STRING" id="100787.A0A0G4KI69"/>
<dbReference type="EMBL" id="CVQH01001336">
    <property type="protein sequence ID" value="CRK00545.1"/>
    <property type="molecule type" value="Genomic_DNA"/>
</dbReference>
<gene>
    <name evidence="8" type="ORF">BN1708_009567</name>
</gene>
<sequence>KSPITSQGIGSSGIYELCSPSPGEHVEQDCGTQLHRHLLHSSATMLLSLALAFAPLAAALPVESPLDILRREPSAGAVISQCSRPGVFALAYDDGPYQYTSELVDILDAAGAKATFFWTGTVYGCIYDHAPAVKKAFASGHQVASHTWTHPNTFGSMTPEQLTGEMDRLDDALVNILGVKPQYMRPPYLMTGGNVLPTLKELDFKVITTDVDSGDWDSKTPEESLLRFTRAGSCGKGHISLMHETYASTVRTLTPYLIDWAKSRKLKLVTVADCLGDADGAYRAGNFTGSGQTSC</sequence>
<evidence type="ECO:0000256" key="3">
    <source>
        <dbReference type="ARBA" id="ARBA00022729"/>
    </source>
</evidence>
<keyword evidence="3" id="KW-0732">Signal</keyword>
<keyword evidence="2" id="KW-0479">Metal-binding</keyword>
<dbReference type="Pfam" id="PF01522">
    <property type="entry name" value="Polysacc_deac_1"/>
    <property type="match status" value="1"/>
</dbReference>
<dbReference type="InterPro" id="IPR011330">
    <property type="entry name" value="Glyco_hydro/deAcase_b/a-brl"/>
</dbReference>
<comment type="cofactor">
    <cofactor evidence="1">
        <name>Co(2+)</name>
        <dbReference type="ChEBI" id="CHEBI:48828"/>
    </cofactor>
</comment>
<keyword evidence="4" id="KW-0378">Hydrolase</keyword>
<feature type="domain" description="NodB homology" evidence="7">
    <location>
        <begin position="86"/>
        <end position="269"/>
    </location>
</feature>
<evidence type="ECO:0000256" key="4">
    <source>
        <dbReference type="ARBA" id="ARBA00022801"/>
    </source>
</evidence>
<evidence type="ECO:0000259" key="7">
    <source>
        <dbReference type="PROSITE" id="PS51677"/>
    </source>
</evidence>
<dbReference type="AlphaFoldDB" id="A0A0G4KI69"/>
<dbReference type="SUPFAM" id="SSF88713">
    <property type="entry name" value="Glycoside hydrolase/deacetylase"/>
    <property type="match status" value="1"/>
</dbReference>
<evidence type="ECO:0000256" key="5">
    <source>
        <dbReference type="ARBA" id="ARBA00023277"/>
    </source>
</evidence>
<protein>
    <recommendedName>
        <fullName evidence="7">NodB homology domain-containing protein</fullName>
    </recommendedName>
</protein>
<keyword evidence="6" id="KW-0170">Cobalt</keyword>
<evidence type="ECO:0000256" key="2">
    <source>
        <dbReference type="ARBA" id="ARBA00022723"/>
    </source>
</evidence>
<keyword evidence="5" id="KW-0119">Carbohydrate metabolism</keyword>
<organism evidence="8 9">
    <name type="scientific">Verticillium longisporum</name>
    <name type="common">Verticillium dahliae var. longisporum</name>
    <dbReference type="NCBI Taxonomy" id="100787"/>
    <lineage>
        <taxon>Eukaryota</taxon>
        <taxon>Fungi</taxon>
        <taxon>Dikarya</taxon>
        <taxon>Ascomycota</taxon>
        <taxon>Pezizomycotina</taxon>
        <taxon>Sordariomycetes</taxon>
        <taxon>Hypocreomycetidae</taxon>
        <taxon>Glomerellales</taxon>
        <taxon>Plectosphaerellaceae</taxon>
        <taxon>Verticillium</taxon>
    </lineage>
</organism>
<feature type="non-terminal residue" evidence="8">
    <location>
        <position position="1"/>
    </location>
</feature>
<evidence type="ECO:0000313" key="8">
    <source>
        <dbReference type="EMBL" id="CRK00545.1"/>
    </source>
</evidence>
<dbReference type="PANTHER" id="PTHR46471:SF9">
    <property type="entry name" value="CHITIN DEACETYLASE"/>
    <property type="match status" value="1"/>
</dbReference>
<dbReference type="CDD" id="cd10951">
    <property type="entry name" value="CE4_ClCDA_like"/>
    <property type="match status" value="1"/>
</dbReference>
<evidence type="ECO:0000256" key="1">
    <source>
        <dbReference type="ARBA" id="ARBA00001941"/>
    </source>
</evidence>
<dbReference type="GO" id="GO:0005975">
    <property type="term" value="P:carbohydrate metabolic process"/>
    <property type="evidence" value="ECO:0007669"/>
    <property type="project" value="InterPro"/>
</dbReference>
<dbReference type="PROSITE" id="PS51677">
    <property type="entry name" value="NODB"/>
    <property type="match status" value="1"/>
</dbReference>
<reference evidence="8 9" key="1">
    <citation type="submission" date="2015-05" db="EMBL/GenBank/DDBJ databases">
        <authorList>
            <person name="Wang D.B."/>
            <person name="Wang M."/>
        </authorList>
    </citation>
    <scope>NUCLEOTIDE SEQUENCE [LARGE SCALE GENOMIC DNA]</scope>
    <source>
        <strain evidence="8">VL1</strain>
    </source>
</reference>
<dbReference type="GO" id="GO:0016810">
    <property type="term" value="F:hydrolase activity, acting on carbon-nitrogen (but not peptide) bonds"/>
    <property type="evidence" value="ECO:0007669"/>
    <property type="project" value="InterPro"/>
</dbReference>
<proteinExistence type="predicted"/>
<dbReference type="GO" id="GO:0046872">
    <property type="term" value="F:metal ion binding"/>
    <property type="evidence" value="ECO:0007669"/>
    <property type="project" value="UniProtKB-KW"/>
</dbReference>
<dbReference type="Gene3D" id="3.20.20.370">
    <property type="entry name" value="Glycoside hydrolase/deacetylase"/>
    <property type="match status" value="1"/>
</dbReference>
<keyword evidence="9" id="KW-1185">Reference proteome</keyword>
<dbReference type="PANTHER" id="PTHR46471">
    <property type="entry name" value="CHITIN DEACETYLASE"/>
    <property type="match status" value="1"/>
</dbReference>
<evidence type="ECO:0000313" key="9">
    <source>
        <dbReference type="Proteomes" id="UP000044602"/>
    </source>
</evidence>
<accession>A0A0G4KI69</accession>